<name>A0A644T7K1_9ZZZZ</name>
<evidence type="ECO:0000256" key="1">
    <source>
        <dbReference type="SAM" id="MobiDB-lite"/>
    </source>
</evidence>
<comment type="caution">
    <text evidence="2">The sequence shown here is derived from an EMBL/GenBank/DDBJ whole genome shotgun (WGS) entry which is preliminary data.</text>
</comment>
<gene>
    <name evidence="2" type="ORF">SDC9_07786</name>
</gene>
<protein>
    <submittedName>
        <fullName evidence="2">Uncharacterized protein</fullName>
    </submittedName>
</protein>
<evidence type="ECO:0000313" key="2">
    <source>
        <dbReference type="EMBL" id="MPL62182.1"/>
    </source>
</evidence>
<sequence>MSRYVSSLPTIGSGYTIKGEALSNGFRFFVEDKEGKRGWTTIEVRSDSPKGMAEELAGAIQEILNTGRAQGHKYTRDQIMGEPFKNLSEN</sequence>
<reference evidence="2" key="1">
    <citation type="submission" date="2019-08" db="EMBL/GenBank/DDBJ databases">
        <authorList>
            <person name="Kucharzyk K."/>
            <person name="Murdoch R.W."/>
            <person name="Higgins S."/>
            <person name="Loffler F."/>
        </authorList>
    </citation>
    <scope>NUCLEOTIDE SEQUENCE</scope>
</reference>
<dbReference type="AlphaFoldDB" id="A0A644T7K1"/>
<organism evidence="2">
    <name type="scientific">bioreactor metagenome</name>
    <dbReference type="NCBI Taxonomy" id="1076179"/>
    <lineage>
        <taxon>unclassified sequences</taxon>
        <taxon>metagenomes</taxon>
        <taxon>ecological metagenomes</taxon>
    </lineage>
</organism>
<accession>A0A644T7K1</accession>
<feature type="region of interest" description="Disordered" evidence="1">
    <location>
        <begin position="69"/>
        <end position="90"/>
    </location>
</feature>
<proteinExistence type="predicted"/>
<dbReference type="EMBL" id="VSSQ01000017">
    <property type="protein sequence ID" value="MPL62182.1"/>
    <property type="molecule type" value="Genomic_DNA"/>
</dbReference>